<accession>Q4L5L3</accession>
<dbReference type="Pfam" id="PF06605">
    <property type="entry name" value="Prophage_tail"/>
    <property type="match status" value="1"/>
</dbReference>
<dbReference type="eggNOG" id="COG4926">
    <property type="taxonomic scope" value="Bacteria"/>
</dbReference>
<gene>
    <name evidence="2" type="ordered locus">SH1753</name>
</gene>
<dbReference type="AlphaFoldDB" id="Q4L5L3"/>
<dbReference type="Proteomes" id="UP000000543">
    <property type="component" value="Chromosome"/>
</dbReference>
<dbReference type="eggNOG" id="COG0497">
    <property type="taxonomic scope" value="Bacteria"/>
</dbReference>
<evidence type="ECO:0000313" key="3">
    <source>
        <dbReference type="Proteomes" id="UP000000543"/>
    </source>
</evidence>
<dbReference type="RefSeq" id="WP_011276036.1">
    <property type="nucleotide sequence ID" value="NC_007168.1"/>
</dbReference>
<organism evidence="2 3">
    <name type="scientific">Staphylococcus haemolyticus (strain JCSC1435)</name>
    <dbReference type="NCBI Taxonomy" id="279808"/>
    <lineage>
        <taxon>Bacteria</taxon>
        <taxon>Bacillati</taxon>
        <taxon>Bacillota</taxon>
        <taxon>Bacilli</taxon>
        <taxon>Bacillales</taxon>
        <taxon>Staphylococcaceae</taxon>
        <taxon>Staphylococcus</taxon>
    </lineage>
</organism>
<dbReference type="OrthoDB" id="2311165at2"/>
<sequence>MYIRDLQGNEYLLEGVIEHEYEINGDERIDMEIEYTPNNAEFLKKKEDLLMWIVIHDHKEYKIITSNQTGYGDKHKITITGILYMLDWLNTHRIDSRIDGYLSAEKAFDIVFEDSPFKYVLLVPTDKFQFQGIGEGASRLEIMKSLLERFSLEMKLVDRVCYLTDMVGNDTNFQYRYKINANNISKEVDGSEFFTYIRGYGDYRDESSEEELDESEDGEIESVEEEKDVTKIANLKRDYTSPLANIVGIREAPPVKDGRITKKTKMDAKLKNIVDNSLKISFNADVLDMSRQGYDYQHAVIGDRVFLTDERINLDREIRVIKIHKKINHLGELLDIEITFGSLNLADNYSASFNNIVSSITEVIEGKRRLPDSSMSIISQSMVKKVQNVTTELTFDNNGIHAVDKQNANNIVTYNSAGLYISEDGGRSAKAALTAEGLVADAITTGTLNANLISITGGTKDRYIEMTSDFLALYGTYTRTWQGKTSTNNVYTRMKDGHLRFRNNDLNRSVYISDFGISTYLDGNESDASGTLEFFDYTYSGWRGVTLNSGMGVVALKTDANRIILDSNQTVNIESEEASVYVRPMKNNRNGNNEFRFWVKDNKAADNTDGILTYGSITSGSAFGSGIRFDKNKSTNFVYATNNNGDIGTGDFYARDLYGMLRAKDTNAYVGVDGALRVTDTKGPNGGSPNYKDIQAKDIMANSIRTDGGNFYIGCSTDEVRVTNNLLYNGGDIGYKPIKASDFKNASLEEYKENIEKWDFDALNQIANETDLYSFNYKSDENKETKHGLIIGEGYKTPKELISGDSVNLYAMITWAFRAIQQLNKKIEVLENEK</sequence>
<feature type="domain" description="Tail spike" evidence="1">
    <location>
        <begin position="88"/>
        <end position="344"/>
    </location>
</feature>
<dbReference type="KEGG" id="sha:SH1753"/>
<proteinExistence type="predicted"/>
<evidence type="ECO:0000259" key="1">
    <source>
        <dbReference type="Pfam" id="PF06605"/>
    </source>
</evidence>
<dbReference type="HOGENOM" id="CLU_020112_0_0_9"/>
<dbReference type="InterPro" id="IPR010572">
    <property type="entry name" value="Tail_dom"/>
</dbReference>
<evidence type="ECO:0000313" key="2">
    <source>
        <dbReference type="EMBL" id="BAE05062.1"/>
    </source>
</evidence>
<dbReference type="EMBL" id="AP006716">
    <property type="protein sequence ID" value="BAE05062.1"/>
    <property type="molecule type" value="Genomic_DNA"/>
</dbReference>
<protein>
    <recommendedName>
        <fullName evidence="1">Tail spike domain-containing protein</fullName>
    </recommendedName>
</protein>
<name>Q4L5L3_STAHJ</name>
<reference evidence="2 3" key="1">
    <citation type="journal article" date="2005" name="J. Bacteriol.">
        <title>Whole-genome sequencing of Staphylococcus haemolyticus uncovers the extreme plasticity of its genome and the evolution of human-colonizing staphylococcal species.</title>
        <authorList>
            <person name="Takeuchi F."/>
            <person name="Watanabe S."/>
            <person name="Baba T."/>
            <person name="Yuzawa H."/>
            <person name="Ito T."/>
            <person name="Morimoto Y."/>
            <person name="Kuroda M."/>
            <person name="Cui L."/>
            <person name="Takahashi M."/>
            <person name="Ankai A."/>
            <person name="Baba S."/>
            <person name="Fukui S."/>
            <person name="Lee J.C."/>
            <person name="Hiramatsu K."/>
        </authorList>
    </citation>
    <scope>NUCLEOTIDE SEQUENCE [LARGE SCALE GENOMIC DNA]</scope>
    <source>
        <strain evidence="2 3">JCSC1435</strain>
    </source>
</reference>